<dbReference type="Proteomes" id="UP001497644">
    <property type="component" value="Chromosome 2"/>
</dbReference>
<accession>A0AAV2NKP9</accession>
<keyword evidence="2" id="KW-1185">Reference proteome</keyword>
<dbReference type="AlphaFoldDB" id="A0AAV2NKP9"/>
<gene>
    <name evidence="1" type="ORF">LPLAT_LOCUS6620</name>
</gene>
<dbReference type="EMBL" id="OZ034825">
    <property type="protein sequence ID" value="CAL1680628.1"/>
    <property type="molecule type" value="Genomic_DNA"/>
</dbReference>
<name>A0AAV2NKP9_9HYME</name>
<organism evidence="1 2">
    <name type="scientific">Lasius platythorax</name>
    <dbReference type="NCBI Taxonomy" id="488582"/>
    <lineage>
        <taxon>Eukaryota</taxon>
        <taxon>Metazoa</taxon>
        <taxon>Ecdysozoa</taxon>
        <taxon>Arthropoda</taxon>
        <taxon>Hexapoda</taxon>
        <taxon>Insecta</taxon>
        <taxon>Pterygota</taxon>
        <taxon>Neoptera</taxon>
        <taxon>Endopterygota</taxon>
        <taxon>Hymenoptera</taxon>
        <taxon>Apocrita</taxon>
        <taxon>Aculeata</taxon>
        <taxon>Formicoidea</taxon>
        <taxon>Formicidae</taxon>
        <taxon>Formicinae</taxon>
        <taxon>Lasius</taxon>
        <taxon>Lasius</taxon>
    </lineage>
</organism>
<evidence type="ECO:0000313" key="1">
    <source>
        <dbReference type="EMBL" id="CAL1680628.1"/>
    </source>
</evidence>
<evidence type="ECO:0000313" key="2">
    <source>
        <dbReference type="Proteomes" id="UP001497644"/>
    </source>
</evidence>
<sequence length="117" mass="13558">MRSRAFYVGSAPRFLKRPHANWFRSITGRHTPRSLKYKGHSVFARTKSITGQLAGMFFEAPARRILVIHRVPYLSENTLRSPTDPGLMRYIKRRFVHYPAQSRENDENASRVAPFPA</sequence>
<proteinExistence type="predicted"/>
<protein>
    <submittedName>
        <fullName evidence="1">Uncharacterized protein</fullName>
    </submittedName>
</protein>
<reference evidence="1" key="1">
    <citation type="submission" date="2024-04" db="EMBL/GenBank/DDBJ databases">
        <authorList>
            <consortium name="Molecular Ecology Group"/>
        </authorList>
    </citation>
    <scope>NUCLEOTIDE SEQUENCE</scope>
</reference>